<evidence type="ECO:0000313" key="5">
    <source>
        <dbReference type="EMBL" id="RWS24627.1"/>
    </source>
</evidence>
<keyword evidence="6" id="KW-1185">Reference proteome</keyword>
<proteinExistence type="predicted"/>
<evidence type="ECO:0000256" key="2">
    <source>
        <dbReference type="SAM" id="MobiDB-lite"/>
    </source>
</evidence>
<gene>
    <name evidence="5" type="ORF">B4U80_13190</name>
</gene>
<feature type="compositionally biased region" description="Low complexity" evidence="2">
    <location>
        <begin position="47"/>
        <end position="58"/>
    </location>
</feature>
<reference evidence="5 6" key="1">
    <citation type="journal article" date="2018" name="Gigascience">
        <title>Genomes of trombidid mites reveal novel predicted allergens and laterally-transferred genes associated with secondary metabolism.</title>
        <authorList>
            <person name="Dong X."/>
            <person name="Chaisiri K."/>
            <person name="Xia D."/>
            <person name="Armstrong S.D."/>
            <person name="Fang Y."/>
            <person name="Donnelly M.J."/>
            <person name="Kadowaki T."/>
            <person name="McGarry J.W."/>
            <person name="Darby A.C."/>
            <person name="Makepeace B.L."/>
        </authorList>
    </citation>
    <scope>NUCLEOTIDE SEQUENCE [LARGE SCALE GENOMIC DNA]</scope>
    <source>
        <strain evidence="5">UoL-UT</strain>
    </source>
</reference>
<dbReference type="PROSITE" id="PS51642">
    <property type="entry name" value="HEMOPEXIN_2"/>
    <property type="match status" value="1"/>
</dbReference>
<feature type="transmembrane region" description="Helical" evidence="3">
    <location>
        <begin position="290"/>
        <end position="317"/>
    </location>
</feature>
<dbReference type="EMBL" id="NCKV01004638">
    <property type="protein sequence ID" value="RWS24627.1"/>
    <property type="molecule type" value="Genomic_DNA"/>
</dbReference>
<accession>A0A443SAT6</accession>
<evidence type="ECO:0000256" key="1">
    <source>
        <dbReference type="PROSITE-ProRule" id="PRU01011"/>
    </source>
</evidence>
<keyword evidence="3" id="KW-0472">Membrane</keyword>
<dbReference type="InterPro" id="IPR018487">
    <property type="entry name" value="Hemopexin-like_repeat"/>
</dbReference>
<feature type="repeat" description="Hemopexin" evidence="1">
    <location>
        <begin position="73"/>
        <end position="120"/>
    </location>
</feature>
<dbReference type="InterPro" id="IPR036375">
    <property type="entry name" value="Hemopexin-like_dom_sf"/>
</dbReference>
<comment type="caution">
    <text evidence="5">The sequence shown here is derived from an EMBL/GenBank/DDBJ whole genome shotgun (WGS) entry which is preliminary data.</text>
</comment>
<feature type="signal peptide" evidence="4">
    <location>
        <begin position="1"/>
        <end position="22"/>
    </location>
</feature>
<keyword evidence="3" id="KW-0812">Transmembrane</keyword>
<dbReference type="SUPFAM" id="SSF50923">
    <property type="entry name" value="Hemopexin-like domain"/>
    <property type="match status" value="1"/>
</dbReference>
<keyword evidence="3" id="KW-1133">Transmembrane helix</keyword>
<feature type="region of interest" description="Disordered" evidence="2">
    <location>
        <begin position="30"/>
        <end position="60"/>
    </location>
</feature>
<keyword evidence="4" id="KW-0732">Signal</keyword>
<dbReference type="VEuPathDB" id="VectorBase:LDEU007413"/>
<evidence type="ECO:0000256" key="3">
    <source>
        <dbReference type="SAM" id="Phobius"/>
    </source>
</evidence>
<dbReference type="AlphaFoldDB" id="A0A443SAT6"/>
<feature type="chain" id="PRO_5019139978" evidence="4">
    <location>
        <begin position="23"/>
        <end position="366"/>
    </location>
</feature>
<name>A0A443SAT6_9ACAR</name>
<dbReference type="Proteomes" id="UP000288716">
    <property type="component" value="Unassembled WGS sequence"/>
</dbReference>
<organism evidence="5 6">
    <name type="scientific">Leptotrombidium deliense</name>
    <dbReference type="NCBI Taxonomy" id="299467"/>
    <lineage>
        <taxon>Eukaryota</taxon>
        <taxon>Metazoa</taxon>
        <taxon>Ecdysozoa</taxon>
        <taxon>Arthropoda</taxon>
        <taxon>Chelicerata</taxon>
        <taxon>Arachnida</taxon>
        <taxon>Acari</taxon>
        <taxon>Acariformes</taxon>
        <taxon>Trombidiformes</taxon>
        <taxon>Prostigmata</taxon>
        <taxon>Anystina</taxon>
        <taxon>Parasitengona</taxon>
        <taxon>Trombiculoidea</taxon>
        <taxon>Trombiculidae</taxon>
        <taxon>Leptotrombidium</taxon>
    </lineage>
</organism>
<protein>
    <submittedName>
        <fullName evidence="5">Uncharacterized protein</fullName>
    </submittedName>
</protein>
<evidence type="ECO:0000256" key="4">
    <source>
        <dbReference type="SAM" id="SignalP"/>
    </source>
</evidence>
<feature type="compositionally biased region" description="Acidic residues" evidence="2">
    <location>
        <begin position="35"/>
        <end position="46"/>
    </location>
</feature>
<evidence type="ECO:0000313" key="6">
    <source>
        <dbReference type="Proteomes" id="UP000288716"/>
    </source>
</evidence>
<dbReference type="Gene3D" id="2.110.10.10">
    <property type="entry name" value="Hemopexin-like domain"/>
    <property type="match status" value="1"/>
</dbReference>
<sequence>MNTLCIYYLITILSLLQPLVVCESKTTEDGLSIPDLDDEDSDDTSMSDDSTTPIPSDMQSQIESKKQDFCAYSQSIDAATMSTSDFNKVLLFTGAHYFEMDLETTALVKTKKIKDTWPELDGNIDAACSVTAREPGGFLFTKGSTFWLYLSATEPLLVNTSHMNDYLKYYGMDANSGDKIACLACYCKDFYDCKVTAMFKNDRSKSITCNFDLYLNLADCQQKPFPRGPGDLSEDLLRDLGYCKGMSYVVGVVTPSTVFYVDDVYMHFWKGNNKIYTKPVSELFGCFTNLSMAVAMVGGVILVLVIVVIVVVIVVYLTKSSKGMDDDVTVVTDAYVPDHKAKIGAPNDDKMKLKDKRNKKIKRLNI</sequence>